<dbReference type="InterPro" id="IPR012308">
    <property type="entry name" value="DNA_ligase_ATP-dep_N"/>
</dbReference>
<dbReference type="Pfam" id="PF00645">
    <property type="entry name" value="zf-PARP"/>
    <property type="match status" value="1"/>
</dbReference>
<evidence type="ECO:0000256" key="1">
    <source>
        <dbReference type="ARBA" id="ARBA00004123"/>
    </source>
</evidence>
<dbReference type="GO" id="GO:0003910">
    <property type="term" value="F:DNA ligase (ATP) activity"/>
    <property type="evidence" value="ECO:0007669"/>
    <property type="project" value="InterPro"/>
</dbReference>
<dbReference type="InterPro" id="IPR001510">
    <property type="entry name" value="Znf_PARP"/>
</dbReference>
<evidence type="ECO:0000313" key="12">
    <source>
        <dbReference type="Proteomes" id="UP001168821"/>
    </source>
</evidence>
<evidence type="ECO:0000256" key="6">
    <source>
        <dbReference type="ARBA" id="ARBA00022833"/>
    </source>
</evidence>
<protein>
    <recommendedName>
        <fullName evidence="13">DNA ligase 3</fullName>
    </recommendedName>
</protein>
<organism evidence="11 12">
    <name type="scientific">Zophobas morio</name>
    <dbReference type="NCBI Taxonomy" id="2755281"/>
    <lineage>
        <taxon>Eukaryota</taxon>
        <taxon>Metazoa</taxon>
        <taxon>Ecdysozoa</taxon>
        <taxon>Arthropoda</taxon>
        <taxon>Hexapoda</taxon>
        <taxon>Insecta</taxon>
        <taxon>Pterygota</taxon>
        <taxon>Neoptera</taxon>
        <taxon>Endopterygota</taxon>
        <taxon>Coleoptera</taxon>
        <taxon>Polyphaga</taxon>
        <taxon>Cucujiformia</taxon>
        <taxon>Tenebrionidae</taxon>
        <taxon>Zophobas</taxon>
    </lineage>
</organism>
<accession>A0AA38J384</accession>
<dbReference type="Pfam" id="PF16759">
    <property type="entry name" value="LIG3_BRCT"/>
    <property type="match status" value="1"/>
</dbReference>
<evidence type="ECO:0000259" key="10">
    <source>
        <dbReference type="PROSITE" id="PS50172"/>
    </source>
</evidence>
<dbReference type="InterPro" id="IPR036420">
    <property type="entry name" value="BRCT_dom_sf"/>
</dbReference>
<feature type="domain" description="PARP-type" evidence="9">
    <location>
        <begin position="12"/>
        <end position="102"/>
    </location>
</feature>
<dbReference type="GO" id="GO:0006302">
    <property type="term" value="P:double-strand break repair"/>
    <property type="evidence" value="ECO:0007669"/>
    <property type="project" value="TreeGrafter"/>
</dbReference>
<dbReference type="Gene3D" id="1.10.3260.10">
    <property type="entry name" value="DNA ligase, ATP-dependent, N-terminal domain"/>
    <property type="match status" value="1"/>
</dbReference>
<feature type="compositionally biased region" description="Basic and acidic residues" evidence="8">
    <location>
        <begin position="385"/>
        <end position="407"/>
    </location>
</feature>
<comment type="subcellular location">
    <subcellularLocation>
        <location evidence="1">Nucleus</location>
    </subcellularLocation>
</comment>
<dbReference type="SMART" id="SM01336">
    <property type="entry name" value="zf-PARP"/>
    <property type="match status" value="1"/>
</dbReference>
<evidence type="ECO:0000256" key="8">
    <source>
        <dbReference type="SAM" id="MobiDB-lite"/>
    </source>
</evidence>
<dbReference type="InterPro" id="IPR031916">
    <property type="entry name" value="LIG3_BRCT"/>
</dbReference>
<comment type="similarity">
    <text evidence="2">Belongs to the ATP-dependent DNA ligase family.</text>
</comment>
<evidence type="ECO:0000313" key="11">
    <source>
        <dbReference type="EMBL" id="KAJ3665171.1"/>
    </source>
</evidence>
<evidence type="ECO:0000256" key="7">
    <source>
        <dbReference type="ARBA" id="ARBA00023242"/>
    </source>
</evidence>
<dbReference type="GO" id="GO:0003677">
    <property type="term" value="F:DNA binding"/>
    <property type="evidence" value="ECO:0007669"/>
    <property type="project" value="InterPro"/>
</dbReference>
<dbReference type="InterPro" id="IPR001357">
    <property type="entry name" value="BRCT_dom"/>
</dbReference>
<dbReference type="GO" id="GO:0008270">
    <property type="term" value="F:zinc ion binding"/>
    <property type="evidence" value="ECO:0007669"/>
    <property type="project" value="UniProtKB-KW"/>
</dbReference>
<evidence type="ECO:0000256" key="3">
    <source>
        <dbReference type="ARBA" id="ARBA00022598"/>
    </source>
</evidence>
<dbReference type="PROSITE" id="PS50064">
    <property type="entry name" value="ZF_PARP_2"/>
    <property type="match status" value="1"/>
</dbReference>
<dbReference type="InterPro" id="IPR036957">
    <property type="entry name" value="Znf_PARP_sf"/>
</dbReference>
<feature type="domain" description="BRCT" evidence="10">
    <location>
        <begin position="423"/>
        <end position="512"/>
    </location>
</feature>
<dbReference type="SUPFAM" id="SSF57716">
    <property type="entry name" value="Glucocorticoid receptor-like (DNA-binding domain)"/>
    <property type="match status" value="1"/>
</dbReference>
<evidence type="ECO:0000259" key="9">
    <source>
        <dbReference type="PROSITE" id="PS50064"/>
    </source>
</evidence>
<dbReference type="PANTHER" id="PTHR45674:SF9">
    <property type="entry name" value="DNA LIGASE 3"/>
    <property type="match status" value="1"/>
</dbReference>
<evidence type="ECO:0008006" key="13">
    <source>
        <dbReference type="Google" id="ProtNLM"/>
    </source>
</evidence>
<reference evidence="11" key="1">
    <citation type="journal article" date="2023" name="G3 (Bethesda)">
        <title>Whole genome assemblies of Zophobas morio and Tenebrio molitor.</title>
        <authorList>
            <person name="Kaur S."/>
            <person name="Stinson S.A."/>
            <person name="diCenzo G.C."/>
        </authorList>
    </citation>
    <scope>NUCLEOTIDE SEQUENCE</scope>
    <source>
        <strain evidence="11">QUZm001</strain>
    </source>
</reference>
<sequence>MSDDDLSPEKPFSVEIAKQGRAVCKKCKQKCVQGDLRIAKIIPNPLGSGKMKTWHHVGCIFEVFLKQRQTTKRIEAPHDVEGWELLAHSDKVDILKKIKECNRAFEAKLHKSSKKTKRGNNKNKSQLSFITNEDALSVSSDSTIKDGVHKDNCFREFRTIVANVSNVSSSNEKISIFKDIFTKGSDGTGFKGDILLWCKLLLPSVIKRVFHLQTKQLVKIFSRIFHVADDTIMAHLEQGDVGQAIQYFFEQNKEYKPVKKSTLTIHEVDEFLETLTTLSKEEDQYNQFKTFIKKCTSNDLKVVVRLIKHDLRMNAGAKHVFEGVHPDAYLIFQNCRDIKTVINACWGGPPKKEKPPTEVRESSKPLKRSPKRKASNSESKANKKTKVEKEPEKTEAKVKEADRDKKKTTCDVEPVPVTEKRKSIPNYFESVKLYLEEGVTERHAEWVRYFIAYGGTVLKTDERGEATHVLHLKDTVSEPTMLCVNSARHIIVEWIKDTVEKESLQDYRPYTVRWKPSHKN</sequence>
<feature type="compositionally biased region" description="Basic and acidic residues" evidence="8">
    <location>
        <begin position="350"/>
        <end position="364"/>
    </location>
</feature>
<proteinExistence type="inferred from homology"/>
<keyword evidence="12" id="KW-1185">Reference proteome</keyword>
<name>A0AA38J384_9CUCU</name>
<dbReference type="PROSITE" id="PS50172">
    <property type="entry name" value="BRCT"/>
    <property type="match status" value="1"/>
</dbReference>
<dbReference type="Gene3D" id="3.30.1740.10">
    <property type="entry name" value="Zinc finger, PARP-type"/>
    <property type="match status" value="1"/>
</dbReference>
<feature type="compositionally biased region" description="Basic residues" evidence="8">
    <location>
        <begin position="365"/>
        <end position="374"/>
    </location>
</feature>
<feature type="region of interest" description="Disordered" evidence="8">
    <location>
        <begin position="346"/>
        <end position="407"/>
    </location>
</feature>
<dbReference type="InterPro" id="IPR036599">
    <property type="entry name" value="DNA_ligase_N_sf"/>
</dbReference>
<dbReference type="FunFam" id="1.10.3260.10:FF:000002">
    <property type="entry name" value="DNA ligase"/>
    <property type="match status" value="1"/>
</dbReference>
<gene>
    <name evidence="11" type="ORF">Zmor_000681</name>
</gene>
<dbReference type="GO" id="GO:0006310">
    <property type="term" value="P:DNA recombination"/>
    <property type="evidence" value="ECO:0007669"/>
    <property type="project" value="InterPro"/>
</dbReference>
<keyword evidence="6" id="KW-0862">Zinc</keyword>
<keyword evidence="3" id="KW-0436">Ligase</keyword>
<evidence type="ECO:0000256" key="5">
    <source>
        <dbReference type="ARBA" id="ARBA00022771"/>
    </source>
</evidence>
<evidence type="ECO:0000256" key="4">
    <source>
        <dbReference type="ARBA" id="ARBA00022723"/>
    </source>
</evidence>
<dbReference type="SUPFAM" id="SSF117018">
    <property type="entry name" value="ATP-dependent DNA ligase DNA-binding domain"/>
    <property type="match status" value="1"/>
</dbReference>
<dbReference type="Gene3D" id="3.40.50.10190">
    <property type="entry name" value="BRCT domain"/>
    <property type="match status" value="1"/>
</dbReference>
<dbReference type="PANTHER" id="PTHR45674">
    <property type="entry name" value="DNA LIGASE 1/3 FAMILY MEMBER"/>
    <property type="match status" value="1"/>
</dbReference>
<keyword evidence="4" id="KW-0479">Metal-binding</keyword>
<dbReference type="AlphaFoldDB" id="A0AA38J384"/>
<dbReference type="Pfam" id="PF04675">
    <property type="entry name" value="DNA_ligase_A_N"/>
    <property type="match status" value="1"/>
</dbReference>
<keyword evidence="5" id="KW-0863">Zinc-finger</keyword>
<dbReference type="Proteomes" id="UP001168821">
    <property type="component" value="Unassembled WGS sequence"/>
</dbReference>
<dbReference type="InterPro" id="IPR050191">
    <property type="entry name" value="ATP-dep_DNA_ligase"/>
</dbReference>
<evidence type="ECO:0000256" key="2">
    <source>
        <dbReference type="ARBA" id="ARBA00007572"/>
    </source>
</evidence>
<dbReference type="SUPFAM" id="SSF52113">
    <property type="entry name" value="BRCT domain"/>
    <property type="match status" value="1"/>
</dbReference>
<keyword evidence="7" id="KW-0539">Nucleus</keyword>
<dbReference type="GO" id="GO:0070421">
    <property type="term" value="C:DNA ligase III-XRCC1 complex"/>
    <property type="evidence" value="ECO:0007669"/>
    <property type="project" value="TreeGrafter"/>
</dbReference>
<dbReference type="GO" id="GO:0006273">
    <property type="term" value="P:lagging strand elongation"/>
    <property type="evidence" value="ECO:0007669"/>
    <property type="project" value="TreeGrafter"/>
</dbReference>
<comment type="caution">
    <text evidence="11">The sequence shown here is derived from an EMBL/GenBank/DDBJ whole genome shotgun (WGS) entry which is preliminary data.</text>
</comment>
<dbReference type="EMBL" id="JALNTZ010000001">
    <property type="protein sequence ID" value="KAJ3665171.1"/>
    <property type="molecule type" value="Genomic_DNA"/>
</dbReference>